<dbReference type="Proteomes" id="UP000034588">
    <property type="component" value="Unassembled WGS sequence"/>
</dbReference>
<organism evidence="1 2">
    <name type="scientific">Candidatus Gottesmanbacteria bacterium GW2011_GWB1_49_7</name>
    <dbReference type="NCBI Taxonomy" id="1618448"/>
    <lineage>
        <taxon>Bacteria</taxon>
        <taxon>Candidatus Gottesmaniibacteriota</taxon>
    </lineage>
</organism>
<name>A0A0G1VUJ8_9BACT</name>
<dbReference type="AlphaFoldDB" id="A0A0G1VUJ8"/>
<gene>
    <name evidence="1" type="ORF">UY48_C0047G0004</name>
</gene>
<evidence type="ECO:0000313" key="2">
    <source>
        <dbReference type="Proteomes" id="UP000034588"/>
    </source>
</evidence>
<sequence length="160" mass="18809">MPDTPDWLCPLCELKDFGGDAIKYINALFAIFERDFIESKPTLWGKKVFFNGMPKYNGKPETFWHITSSYQGGVRAPDPRRCERIGWIKGLIENSDKEEVLVWENTRGRDARTLLFLEKEDYLVVLARRKSGFFLITAVYTDSKRRKDELLEEYRKFRGV</sequence>
<accession>A0A0G1VUJ8</accession>
<protein>
    <submittedName>
        <fullName evidence="1">Phage P1-related protein</fullName>
    </submittedName>
</protein>
<reference evidence="1 2" key="1">
    <citation type="journal article" date="2015" name="Nature">
        <title>rRNA introns, odd ribosomes, and small enigmatic genomes across a large radiation of phyla.</title>
        <authorList>
            <person name="Brown C.T."/>
            <person name="Hug L.A."/>
            <person name="Thomas B.C."/>
            <person name="Sharon I."/>
            <person name="Castelle C.J."/>
            <person name="Singh A."/>
            <person name="Wilkins M.J."/>
            <person name="Williams K.H."/>
            <person name="Banfield J.F."/>
        </authorList>
    </citation>
    <scope>NUCLEOTIDE SEQUENCE [LARGE SCALE GENOMIC DNA]</scope>
</reference>
<comment type="caution">
    <text evidence="1">The sequence shown here is derived from an EMBL/GenBank/DDBJ whole genome shotgun (WGS) entry which is preliminary data.</text>
</comment>
<dbReference type="EMBL" id="LCQD01000047">
    <property type="protein sequence ID" value="KKW10158.1"/>
    <property type="molecule type" value="Genomic_DNA"/>
</dbReference>
<evidence type="ECO:0000313" key="1">
    <source>
        <dbReference type="EMBL" id="KKW10158.1"/>
    </source>
</evidence>
<proteinExistence type="predicted"/>